<organism evidence="2 3">
    <name type="scientific">Prunus persica</name>
    <name type="common">Peach</name>
    <name type="synonym">Amygdalus persica</name>
    <dbReference type="NCBI Taxonomy" id="3760"/>
    <lineage>
        <taxon>Eukaryota</taxon>
        <taxon>Viridiplantae</taxon>
        <taxon>Streptophyta</taxon>
        <taxon>Embryophyta</taxon>
        <taxon>Tracheophyta</taxon>
        <taxon>Spermatophyta</taxon>
        <taxon>Magnoliopsida</taxon>
        <taxon>eudicotyledons</taxon>
        <taxon>Gunneridae</taxon>
        <taxon>Pentapetalae</taxon>
        <taxon>rosids</taxon>
        <taxon>fabids</taxon>
        <taxon>Rosales</taxon>
        <taxon>Rosaceae</taxon>
        <taxon>Amygdaloideae</taxon>
        <taxon>Amygdaleae</taxon>
        <taxon>Prunus</taxon>
    </lineage>
</organism>
<dbReference type="GO" id="GO:0003682">
    <property type="term" value="F:chromatin binding"/>
    <property type="evidence" value="ECO:0000318"/>
    <property type="project" value="GO_Central"/>
</dbReference>
<dbReference type="GO" id="GO:0005634">
    <property type="term" value="C:nucleus"/>
    <property type="evidence" value="ECO:0000318"/>
    <property type="project" value="GO_Central"/>
</dbReference>
<dbReference type="GO" id="GO:0006357">
    <property type="term" value="P:regulation of transcription by RNA polymerase II"/>
    <property type="evidence" value="ECO:0000318"/>
    <property type="project" value="GO_Central"/>
</dbReference>
<sequence length="213" mass="24710">LDERKHRKDFKLERNLLYPDPFDKNLSPEEREIYHRFKIFMRFHSNEEQKELLKNIIKEQQIFKRILDLQDARTAGCRTAAEASRYLEDKRKKKTEESSLRIKESSQAGLSGKGLQISPWGPFKGSTAISSSLDYWDITALVGADLLSQTEQRLCSEMKILPSHYLNMLQTISTEIPNGNVKKKSDAHILFKVEPCKVYRVYDMLVKKGMAQA</sequence>
<name>A0A251P350_PRUPE</name>
<gene>
    <name evidence="2" type="ORF">PRUPE_6G340100</name>
</gene>
<dbReference type="GO" id="GO:0003713">
    <property type="term" value="F:transcription coactivator activity"/>
    <property type="evidence" value="ECO:0000318"/>
    <property type="project" value="GO_Central"/>
</dbReference>
<dbReference type="STRING" id="3760.A0A251P350"/>
<dbReference type="InterPro" id="IPR036388">
    <property type="entry name" value="WH-like_DNA-bd_sf"/>
</dbReference>
<protein>
    <recommendedName>
        <fullName evidence="1">SWIRM domain-containing protein</fullName>
    </recommendedName>
</protein>
<dbReference type="InterPro" id="IPR007526">
    <property type="entry name" value="SWIRM"/>
</dbReference>
<accession>A0A251P350</accession>
<evidence type="ECO:0000313" key="2">
    <source>
        <dbReference type="EMBL" id="ONI04795.1"/>
    </source>
</evidence>
<dbReference type="PROSITE" id="PS50934">
    <property type="entry name" value="SWIRM"/>
    <property type="match status" value="1"/>
</dbReference>
<evidence type="ECO:0000259" key="1">
    <source>
        <dbReference type="PROSITE" id="PS50934"/>
    </source>
</evidence>
<dbReference type="PANTHER" id="PTHR12374:SF20">
    <property type="entry name" value="TRANSCRIPTIONAL ADAPTER 2-ALPHA"/>
    <property type="match status" value="1"/>
</dbReference>
<dbReference type="PANTHER" id="PTHR12374">
    <property type="entry name" value="TRANSCRIPTIONAL ADAPTOR 2 ADA2 -RELATED"/>
    <property type="match status" value="1"/>
</dbReference>
<evidence type="ECO:0000313" key="3">
    <source>
        <dbReference type="Proteomes" id="UP000006882"/>
    </source>
</evidence>
<dbReference type="GO" id="GO:0006338">
    <property type="term" value="P:chromatin remodeling"/>
    <property type="evidence" value="ECO:0000318"/>
    <property type="project" value="GO_Central"/>
</dbReference>
<dbReference type="InterPro" id="IPR009057">
    <property type="entry name" value="Homeodomain-like_sf"/>
</dbReference>
<keyword evidence="3" id="KW-1185">Reference proteome</keyword>
<proteinExistence type="predicted"/>
<dbReference type="Proteomes" id="UP000006882">
    <property type="component" value="Chromosome G6"/>
</dbReference>
<feature type="non-terminal residue" evidence="2">
    <location>
        <position position="213"/>
    </location>
</feature>
<dbReference type="Gene3D" id="1.10.10.10">
    <property type="entry name" value="Winged helix-like DNA-binding domain superfamily/Winged helix DNA-binding domain"/>
    <property type="match status" value="1"/>
</dbReference>
<dbReference type="FunFam" id="1.10.10.10:FF:000087">
    <property type="entry name" value="Transcriptional adapter 2"/>
    <property type="match status" value="1"/>
</dbReference>
<dbReference type="AlphaFoldDB" id="A0A251P350"/>
<dbReference type="EMBL" id="CM007656">
    <property type="protein sequence ID" value="ONI04795.1"/>
    <property type="molecule type" value="Genomic_DNA"/>
</dbReference>
<dbReference type="SUPFAM" id="SSF46689">
    <property type="entry name" value="Homeodomain-like"/>
    <property type="match status" value="1"/>
</dbReference>
<feature type="domain" description="SWIRM" evidence="1">
    <location>
        <begin position="127"/>
        <end position="213"/>
    </location>
</feature>
<reference evidence="2 3" key="1">
    <citation type="journal article" date="2013" name="Nat. Genet.">
        <title>The high-quality draft genome of peach (Prunus persica) identifies unique patterns of genetic diversity, domestication and genome evolution.</title>
        <authorList>
            <consortium name="International Peach Genome Initiative"/>
            <person name="Verde I."/>
            <person name="Abbott A.G."/>
            <person name="Scalabrin S."/>
            <person name="Jung S."/>
            <person name="Shu S."/>
            <person name="Marroni F."/>
            <person name="Zhebentyayeva T."/>
            <person name="Dettori M.T."/>
            <person name="Grimwood J."/>
            <person name="Cattonaro F."/>
            <person name="Zuccolo A."/>
            <person name="Rossini L."/>
            <person name="Jenkins J."/>
            <person name="Vendramin E."/>
            <person name="Meisel L.A."/>
            <person name="Decroocq V."/>
            <person name="Sosinski B."/>
            <person name="Prochnik S."/>
            <person name="Mitros T."/>
            <person name="Policriti A."/>
            <person name="Cipriani G."/>
            <person name="Dondini L."/>
            <person name="Ficklin S."/>
            <person name="Goodstein D.M."/>
            <person name="Xuan P."/>
            <person name="Del Fabbro C."/>
            <person name="Aramini V."/>
            <person name="Copetti D."/>
            <person name="Gonzalez S."/>
            <person name="Horner D.S."/>
            <person name="Falchi R."/>
            <person name="Lucas S."/>
            <person name="Mica E."/>
            <person name="Maldonado J."/>
            <person name="Lazzari B."/>
            <person name="Bielenberg D."/>
            <person name="Pirona R."/>
            <person name="Miculan M."/>
            <person name="Barakat A."/>
            <person name="Testolin R."/>
            <person name="Stella A."/>
            <person name="Tartarini S."/>
            <person name="Tonutti P."/>
            <person name="Arus P."/>
            <person name="Orellana A."/>
            <person name="Wells C."/>
            <person name="Main D."/>
            <person name="Vizzotto G."/>
            <person name="Silva H."/>
            <person name="Salamini F."/>
            <person name="Schmutz J."/>
            <person name="Morgante M."/>
            <person name="Rokhsar D.S."/>
        </authorList>
    </citation>
    <scope>NUCLEOTIDE SEQUENCE [LARGE SCALE GENOMIC DNA]</scope>
    <source>
        <strain evidence="3">cv. Nemared</strain>
    </source>
</reference>